<reference evidence="2" key="1">
    <citation type="submission" date="2016-10" db="EMBL/GenBank/DDBJ databases">
        <authorList>
            <person name="Varghese N."/>
            <person name="Submissions S."/>
        </authorList>
    </citation>
    <scope>NUCLEOTIDE SEQUENCE [LARGE SCALE GENOMIC DNA]</scope>
    <source>
        <strain evidence="2">DSM 25329</strain>
    </source>
</reference>
<proteinExistence type="predicted"/>
<sequence>MNRYSFIVGIVLMTIFDVDTNAQSHLVSSRQSGTIVEAFFGTYDNRIASGLSVGPSIN</sequence>
<keyword evidence="2" id="KW-1185">Reference proteome</keyword>
<protein>
    <submittedName>
        <fullName evidence="1">Uncharacterized protein</fullName>
    </submittedName>
</protein>
<dbReference type="STRING" id="659014.SAMN04487996_11769"/>
<evidence type="ECO:0000313" key="2">
    <source>
        <dbReference type="Proteomes" id="UP000198748"/>
    </source>
</evidence>
<dbReference type="AlphaFoldDB" id="A0A1G7T2S3"/>
<dbReference type="RefSeq" id="WP_176885107.1">
    <property type="nucleotide sequence ID" value="NZ_FNAN01000017.1"/>
</dbReference>
<dbReference type="Proteomes" id="UP000198748">
    <property type="component" value="Unassembled WGS sequence"/>
</dbReference>
<gene>
    <name evidence="1" type="ORF">SAMN04487996_11769</name>
</gene>
<evidence type="ECO:0000313" key="1">
    <source>
        <dbReference type="EMBL" id="SDG29551.1"/>
    </source>
</evidence>
<accession>A0A1G7T2S3</accession>
<dbReference type="EMBL" id="FNAN01000017">
    <property type="protein sequence ID" value="SDG29551.1"/>
    <property type="molecule type" value="Genomic_DNA"/>
</dbReference>
<name>A0A1G7T2S3_9BACT</name>
<organism evidence="1 2">
    <name type="scientific">Dyadobacter soli</name>
    <dbReference type="NCBI Taxonomy" id="659014"/>
    <lineage>
        <taxon>Bacteria</taxon>
        <taxon>Pseudomonadati</taxon>
        <taxon>Bacteroidota</taxon>
        <taxon>Cytophagia</taxon>
        <taxon>Cytophagales</taxon>
        <taxon>Spirosomataceae</taxon>
        <taxon>Dyadobacter</taxon>
    </lineage>
</organism>